<dbReference type="RefSeq" id="WP_111421652.1">
    <property type="nucleotide sequence ID" value="NZ_NPEX01000253.1"/>
</dbReference>
<dbReference type="EMBL" id="NPEX01000253">
    <property type="protein sequence ID" value="RAI40041.1"/>
    <property type="molecule type" value="Genomic_DNA"/>
</dbReference>
<evidence type="ECO:0000256" key="1">
    <source>
        <dbReference type="SAM" id="Phobius"/>
    </source>
</evidence>
<proteinExistence type="predicted"/>
<evidence type="ECO:0000313" key="3">
    <source>
        <dbReference type="Proteomes" id="UP000249130"/>
    </source>
</evidence>
<organism evidence="2 3">
    <name type="scientific">Rhodoplanes roseus</name>
    <dbReference type="NCBI Taxonomy" id="29409"/>
    <lineage>
        <taxon>Bacteria</taxon>
        <taxon>Pseudomonadati</taxon>
        <taxon>Pseudomonadota</taxon>
        <taxon>Alphaproteobacteria</taxon>
        <taxon>Hyphomicrobiales</taxon>
        <taxon>Nitrobacteraceae</taxon>
        <taxon>Rhodoplanes</taxon>
    </lineage>
</organism>
<protein>
    <submittedName>
        <fullName evidence="2">Uncharacterized protein</fullName>
    </submittedName>
</protein>
<comment type="caution">
    <text evidence="2">The sequence shown here is derived from an EMBL/GenBank/DDBJ whole genome shotgun (WGS) entry which is preliminary data.</text>
</comment>
<dbReference type="OrthoDB" id="7961066at2"/>
<name>A0A327KNW5_9BRAD</name>
<keyword evidence="1" id="KW-0472">Membrane</keyword>
<dbReference type="AlphaFoldDB" id="A0A327KNW5"/>
<keyword evidence="1" id="KW-0812">Transmembrane</keyword>
<feature type="transmembrane region" description="Helical" evidence="1">
    <location>
        <begin position="59"/>
        <end position="80"/>
    </location>
</feature>
<dbReference type="Proteomes" id="UP000249130">
    <property type="component" value="Unassembled WGS sequence"/>
</dbReference>
<keyword evidence="1" id="KW-1133">Transmembrane helix</keyword>
<accession>A0A327KNW5</accession>
<reference evidence="2 3" key="1">
    <citation type="submission" date="2017-07" db="EMBL/GenBank/DDBJ databases">
        <title>Draft Genome Sequences of Select Purple Nonsulfur Bacteria.</title>
        <authorList>
            <person name="Lasarre B."/>
            <person name="Mckinlay J.B."/>
        </authorList>
    </citation>
    <scope>NUCLEOTIDE SEQUENCE [LARGE SCALE GENOMIC DNA]</scope>
    <source>
        <strain evidence="2 3">DSM 5909</strain>
    </source>
</reference>
<evidence type="ECO:0000313" key="2">
    <source>
        <dbReference type="EMBL" id="RAI40041.1"/>
    </source>
</evidence>
<feature type="transmembrane region" description="Helical" evidence="1">
    <location>
        <begin position="31"/>
        <end position="53"/>
    </location>
</feature>
<sequence length="88" mass="9487">MNERMMRFRTAAVDVALRRSENSSYSERMSVLIWAMLAVVFVTLVVSTIFGAGTEPTRMAVVPLAVIGAGLAALVILEFAKLITGAAR</sequence>
<keyword evidence="3" id="KW-1185">Reference proteome</keyword>
<gene>
    <name evidence="2" type="ORF">CH341_24610</name>
</gene>